<dbReference type="EMBL" id="QGKY02000190">
    <property type="protein sequence ID" value="KAF2590906.1"/>
    <property type="molecule type" value="Genomic_DNA"/>
</dbReference>
<evidence type="ECO:0000256" key="1">
    <source>
        <dbReference type="SAM" id="MobiDB-lite"/>
    </source>
</evidence>
<comment type="caution">
    <text evidence="2">The sequence shown here is derived from an EMBL/GenBank/DDBJ whole genome shotgun (WGS) entry which is preliminary data.</text>
</comment>
<gene>
    <name evidence="2" type="ORF">F2Q70_00038310</name>
</gene>
<feature type="compositionally biased region" description="Polar residues" evidence="1">
    <location>
        <begin position="50"/>
        <end position="70"/>
    </location>
</feature>
<proteinExistence type="predicted"/>
<evidence type="ECO:0000313" key="2">
    <source>
        <dbReference type="EMBL" id="KAF2590906.1"/>
    </source>
</evidence>
<feature type="compositionally biased region" description="Basic and acidic residues" evidence="1">
    <location>
        <begin position="114"/>
        <end position="125"/>
    </location>
</feature>
<sequence>MRRRRAGITRDLEREKSDLVTPLALKADSLPHHRLFGLAATPDLTGSHHPLSQKQKFMWGSQTRASSISTKIKPGGRERKKKRVKGIGEDLRLAKIDPDPIRKSGYPEGPNPDPDSKMLDPSKLDPDPDILIFKSGYPDPAQAMEKLRQKPRIDMETLNYQSTKERKIVEQEGMEFCSVGSSSFSECCPSDLSIEGYITAKVFKVFELERKAALLPPPPKSPAESWSWRKPNRIAPILLFEKC</sequence>
<organism evidence="2">
    <name type="scientific">Brassica cretica</name>
    <name type="common">Mustard</name>
    <dbReference type="NCBI Taxonomy" id="69181"/>
    <lineage>
        <taxon>Eukaryota</taxon>
        <taxon>Viridiplantae</taxon>
        <taxon>Streptophyta</taxon>
        <taxon>Embryophyta</taxon>
        <taxon>Tracheophyta</taxon>
        <taxon>Spermatophyta</taxon>
        <taxon>Magnoliopsida</taxon>
        <taxon>eudicotyledons</taxon>
        <taxon>Gunneridae</taxon>
        <taxon>Pentapetalae</taxon>
        <taxon>rosids</taxon>
        <taxon>malvids</taxon>
        <taxon>Brassicales</taxon>
        <taxon>Brassicaceae</taxon>
        <taxon>Brassiceae</taxon>
        <taxon>Brassica</taxon>
    </lineage>
</organism>
<reference evidence="2" key="1">
    <citation type="submission" date="2019-12" db="EMBL/GenBank/DDBJ databases">
        <title>Genome sequencing and annotation of Brassica cretica.</title>
        <authorList>
            <person name="Studholme D.J."/>
            <person name="Sarris P.F."/>
        </authorList>
    </citation>
    <scope>NUCLEOTIDE SEQUENCE</scope>
    <source>
        <strain evidence="2">PFS-102/07</strain>
        <tissue evidence="2">Leaf</tissue>
    </source>
</reference>
<dbReference type="AlphaFoldDB" id="A0A8S9KC39"/>
<name>A0A8S9KC39_BRACR</name>
<feature type="region of interest" description="Disordered" evidence="1">
    <location>
        <begin position="45"/>
        <end position="125"/>
    </location>
</feature>
<accession>A0A8S9KC39</accession>
<protein>
    <submittedName>
        <fullName evidence="2">Uncharacterized protein</fullName>
    </submittedName>
</protein>
<feature type="compositionally biased region" description="Basic and acidic residues" evidence="1">
    <location>
        <begin position="86"/>
        <end position="102"/>
    </location>
</feature>